<feature type="region of interest" description="Disordered" evidence="1">
    <location>
        <begin position="1"/>
        <end position="41"/>
    </location>
</feature>
<feature type="compositionally biased region" description="Pro residues" evidence="1">
    <location>
        <begin position="1"/>
        <end position="17"/>
    </location>
</feature>
<feature type="compositionally biased region" description="Basic and acidic residues" evidence="1">
    <location>
        <begin position="65"/>
        <end position="83"/>
    </location>
</feature>
<comment type="caution">
    <text evidence="2">The sequence shown here is derived from an EMBL/GenBank/DDBJ whole genome shotgun (WGS) entry which is preliminary data.</text>
</comment>
<evidence type="ECO:0000313" key="2">
    <source>
        <dbReference type="EMBL" id="KAF5383699.1"/>
    </source>
</evidence>
<evidence type="ECO:0000256" key="1">
    <source>
        <dbReference type="SAM" id="MobiDB-lite"/>
    </source>
</evidence>
<proteinExistence type="predicted"/>
<dbReference type="EMBL" id="JAACJP010000006">
    <property type="protein sequence ID" value="KAF5383699.1"/>
    <property type="molecule type" value="Genomic_DNA"/>
</dbReference>
<dbReference type="AlphaFoldDB" id="A0A8H5HI09"/>
<reference evidence="2 3" key="1">
    <citation type="journal article" date="2020" name="ISME J.">
        <title>Uncovering the hidden diversity of litter-decomposition mechanisms in mushroom-forming fungi.</title>
        <authorList>
            <person name="Floudas D."/>
            <person name="Bentzer J."/>
            <person name="Ahren D."/>
            <person name="Johansson T."/>
            <person name="Persson P."/>
            <person name="Tunlid A."/>
        </authorList>
    </citation>
    <scope>NUCLEOTIDE SEQUENCE [LARGE SCALE GENOMIC DNA]</scope>
    <source>
        <strain evidence="2 3">CBS 661.87</strain>
    </source>
</reference>
<protein>
    <submittedName>
        <fullName evidence="2">Uncharacterized protein</fullName>
    </submittedName>
</protein>
<gene>
    <name evidence="2" type="ORF">D9615_003601</name>
</gene>
<feature type="compositionally biased region" description="Pro residues" evidence="1">
    <location>
        <begin position="25"/>
        <end position="35"/>
    </location>
</feature>
<dbReference type="OrthoDB" id="16729at2759"/>
<sequence>MNNTPPSSPPPSSPPPSSISAFFPTRPPPPPPPPDMQLVPPNIDPALALDLRLRWLEAILLGVKQDARDRKGKEREPPHTRTS</sequence>
<organism evidence="2 3">
    <name type="scientific">Tricholomella constricta</name>
    <dbReference type="NCBI Taxonomy" id="117010"/>
    <lineage>
        <taxon>Eukaryota</taxon>
        <taxon>Fungi</taxon>
        <taxon>Dikarya</taxon>
        <taxon>Basidiomycota</taxon>
        <taxon>Agaricomycotina</taxon>
        <taxon>Agaricomycetes</taxon>
        <taxon>Agaricomycetidae</taxon>
        <taxon>Agaricales</taxon>
        <taxon>Tricholomatineae</taxon>
        <taxon>Lyophyllaceae</taxon>
        <taxon>Tricholomella</taxon>
    </lineage>
</organism>
<accession>A0A8H5HI09</accession>
<feature type="region of interest" description="Disordered" evidence="1">
    <location>
        <begin position="62"/>
        <end position="83"/>
    </location>
</feature>
<evidence type="ECO:0000313" key="3">
    <source>
        <dbReference type="Proteomes" id="UP000565441"/>
    </source>
</evidence>
<name>A0A8H5HI09_9AGAR</name>
<dbReference type="Proteomes" id="UP000565441">
    <property type="component" value="Unassembled WGS sequence"/>
</dbReference>
<keyword evidence="3" id="KW-1185">Reference proteome</keyword>